<comment type="caution">
    <text evidence="2">The sequence shown here is derived from an EMBL/GenBank/DDBJ whole genome shotgun (WGS) entry which is preliminary data.</text>
</comment>
<keyword evidence="3" id="KW-1185">Reference proteome</keyword>
<name>A0A3S0PPV4_9GAMM</name>
<dbReference type="PANTHER" id="PTHR47495:SF1">
    <property type="entry name" value="BLL3820 PROTEIN"/>
    <property type="match status" value="1"/>
</dbReference>
<feature type="domain" description="Aldehyde oxidase/xanthine dehydrogenase a/b hammerhead" evidence="1">
    <location>
        <begin position="216"/>
        <end position="296"/>
    </location>
</feature>
<dbReference type="EMBL" id="RYYV01000002">
    <property type="protein sequence ID" value="RUL78987.1"/>
    <property type="molecule type" value="Genomic_DNA"/>
</dbReference>
<dbReference type="InterPro" id="IPR000674">
    <property type="entry name" value="Ald_Oxase/Xan_DH_a/b"/>
</dbReference>
<sequence>MKLPDESVDESRRSFLRTGVLVVSFALFAPSRLFAKKDTLGTEILAPNLPGSLKSNPMLDAWIRIDAQGISVYSGKVELGTGVRTALWQIAADQLAVPLQAVHFVTADTGLTPNEGYTAGSHTMADGGTAIYNASAQVRKMLLDAAAKKLGTSAERLSLKDGTIVAQDGRTLTYAQAVEGINLHRYADPVSPPSDPARYRYIGKSIPRVDIPAKVTGGPAYVQDMRLPGMLHARVVRPPSRGAVLEEADIDGTRRMPGVVAVVRDGNYLAVAASSEWQAILAMRDLQQSAKWHPTRTWFTPDELHQVLKELPHQDFLDADQPMVVDATGPRVKATTTKQYLQHGSIGPSCAIAHLDGDTLTVWTHTQGVFPLRAGLAGMLDMPIEKVRCIHVEGAGCYGHNGADDAAADAALIAAHVPGRPVRVQWMRDQEQMWEPFGAAMVTELDASLDSSGRLANWRYELWSTAHNERITNPGRLMPTWLLAKPMVPAPSVPIPQPEGDADRNAIPPYRIPGLKVTMHFVTQMPFRTSAQRSLGAHVNVVAMESAMDEFAAAAGKDATDFRLQHLEDPRAKAVIALARDQFDWAARLRNLPRGSGVGFAFSRYKNIMGYCAVAMELHFDEETREVRFPHIVAVADCGQVVNPDGLRNQLEGGIVQSISWTLHEEVLFDKDGVKSVDWATYPILRFNQVPAVIETFLIDQPGDSFLGAAEIAQAPTAAALVNAMARATGVRSHRLPLMRYPPFAG</sequence>
<dbReference type="GO" id="GO:0016491">
    <property type="term" value="F:oxidoreductase activity"/>
    <property type="evidence" value="ECO:0007669"/>
    <property type="project" value="InterPro"/>
</dbReference>
<dbReference type="InterPro" id="IPR008274">
    <property type="entry name" value="AldOxase/xan_DH_MoCoBD1"/>
</dbReference>
<reference evidence="2 3" key="1">
    <citation type="submission" date="2018-12" db="EMBL/GenBank/DDBJ databases">
        <title>Dyella dinghuensis sp. nov. DHOA06 and Dyella choica sp. nov. 4M-K27, isolated from forest soil.</title>
        <authorList>
            <person name="Qiu L.-H."/>
            <person name="Gao Z.-H."/>
        </authorList>
    </citation>
    <scope>NUCLEOTIDE SEQUENCE [LARGE SCALE GENOMIC DNA]</scope>
    <source>
        <strain evidence="2 3">4M-K27</strain>
    </source>
</reference>
<evidence type="ECO:0000313" key="2">
    <source>
        <dbReference type="EMBL" id="RUL78987.1"/>
    </source>
</evidence>
<dbReference type="SMART" id="SM01008">
    <property type="entry name" value="Ald_Xan_dh_C"/>
    <property type="match status" value="1"/>
</dbReference>
<dbReference type="Gene3D" id="3.90.1170.50">
    <property type="entry name" value="Aldehyde oxidase/xanthine dehydrogenase, a/b hammerhead"/>
    <property type="match status" value="1"/>
</dbReference>
<dbReference type="Gene3D" id="3.30.365.10">
    <property type="entry name" value="Aldehyde oxidase/xanthine dehydrogenase, molybdopterin binding domain"/>
    <property type="match status" value="3"/>
</dbReference>
<dbReference type="InterPro" id="IPR037165">
    <property type="entry name" value="AldOxase/xan_DH_Mopterin-bd_sf"/>
</dbReference>
<dbReference type="PIRSF" id="PIRSF036389">
    <property type="entry name" value="IOR_B"/>
    <property type="match status" value="1"/>
</dbReference>
<dbReference type="OrthoDB" id="6073217at2"/>
<dbReference type="InterPro" id="IPR052516">
    <property type="entry name" value="N-heterocyclic_Hydroxylase"/>
</dbReference>
<organism evidence="2 3">
    <name type="scientific">Dyella choica</name>
    <dbReference type="NCBI Taxonomy" id="1927959"/>
    <lineage>
        <taxon>Bacteria</taxon>
        <taxon>Pseudomonadati</taxon>
        <taxon>Pseudomonadota</taxon>
        <taxon>Gammaproteobacteria</taxon>
        <taxon>Lysobacterales</taxon>
        <taxon>Rhodanobacteraceae</taxon>
        <taxon>Dyella</taxon>
    </lineage>
</organism>
<dbReference type="InterPro" id="IPR046867">
    <property type="entry name" value="AldOxase/xan_DH_MoCoBD2"/>
</dbReference>
<dbReference type="RefSeq" id="WP_126683444.1">
    <property type="nucleotide sequence ID" value="NZ_RYYV01000002.1"/>
</dbReference>
<dbReference type="Pfam" id="PF20256">
    <property type="entry name" value="MoCoBD_2"/>
    <property type="match status" value="2"/>
</dbReference>
<dbReference type="AlphaFoldDB" id="A0A3S0PPV4"/>
<dbReference type="Proteomes" id="UP000274358">
    <property type="component" value="Unassembled WGS sequence"/>
</dbReference>
<dbReference type="InterPro" id="IPR012368">
    <property type="entry name" value="OxRdtase_Mopterin-bd_su_IorB"/>
</dbReference>
<evidence type="ECO:0000313" key="3">
    <source>
        <dbReference type="Proteomes" id="UP000274358"/>
    </source>
</evidence>
<dbReference type="PANTHER" id="PTHR47495">
    <property type="entry name" value="ALDEHYDE DEHYDROGENASE"/>
    <property type="match status" value="1"/>
</dbReference>
<evidence type="ECO:0000259" key="1">
    <source>
        <dbReference type="SMART" id="SM01008"/>
    </source>
</evidence>
<accession>A0A3S0PPV4</accession>
<protein>
    <submittedName>
        <fullName evidence="2">Xanthine dehydrogenase family protein molybdopterin-binding subunit</fullName>
    </submittedName>
</protein>
<proteinExistence type="predicted"/>
<dbReference type="SUPFAM" id="SSF56003">
    <property type="entry name" value="Molybdenum cofactor-binding domain"/>
    <property type="match status" value="2"/>
</dbReference>
<gene>
    <name evidence="2" type="ORF">EKH80_04095</name>
</gene>
<dbReference type="Pfam" id="PF02738">
    <property type="entry name" value="MoCoBD_1"/>
    <property type="match status" value="1"/>
</dbReference>